<sequence>MQTWLMRLPGLLFSGVFMLAFGLVGIFFGIKPTIETLAMAWTVQGWQAVPAEVLHAQLHESHGSKGSITYRVEARYRYVIDDQAHESDRIGLDESSGSDNIGDWHQRWADRLQTSQAQNLKVLAYVDPTNPARAVLEPHIRWPMLFFRLPFALVFTGVGLGAGWAFLRICRGQPAQPEIQRKLDTRGGGAAALGLFAFFWCGLCLPMVALVWSDGDASWVAKLVISIFGLIGIGLAVGAWKARR</sequence>
<feature type="domain" description="DUF3592" evidence="2">
    <location>
        <begin position="49"/>
        <end position="140"/>
    </location>
</feature>
<evidence type="ECO:0000259" key="2">
    <source>
        <dbReference type="Pfam" id="PF12158"/>
    </source>
</evidence>
<organism evidence="3 4">
    <name type="scientific">Inhella proteolytica</name>
    <dbReference type="NCBI Taxonomy" id="2795029"/>
    <lineage>
        <taxon>Bacteria</taxon>
        <taxon>Pseudomonadati</taxon>
        <taxon>Pseudomonadota</taxon>
        <taxon>Betaproteobacteria</taxon>
        <taxon>Burkholderiales</taxon>
        <taxon>Sphaerotilaceae</taxon>
        <taxon>Inhella</taxon>
    </lineage>
</organism>
<reference evidence="3" key="1">
    <citation type="submission" date="2020-12" db="EMBL/GenBank/DDBJ databases">
        <title>The genome sequence of Inhella sp. 1Y17.</title>
        <authorList>
            <person name="Liu Y."/>
        </authorList>
    </citation>
    <scope>NUCLEOTIDE SEQUENCE</scope>
    <source>
        <strain evidence="3">1Y17</strain>
    </source>
</reference>
<evidence type="ECO:0000313" key="3">
    <source>
        <dbReference type="EMBL" id="MBH9577016.1"/>
    </source>
</evidence>
<keyword evidence="1" id="KW-0812">Transmembrane</keyword>
<name>A0A931J2A3_9BURK</name>
<dbReference type="RefSeq" id="WP_198110747.1">
    <property type="nucleotide sequence ID" value="NZ_JAEDAK010000005.1"/>
</dbReference>
<dbReference type="AlphaFoldDB" id="A0A931J2A3"/>
<feature type="transmembrane region" description="Helical" evidence="1">
    <location>
        <begin position="145"/>
        <end position="167"/>
    </location>
</feature>
<dbReference type="InterPro" id="IPR021994">
    <property type="entry name" value="DUF3592"/>
</dbReference>
<feature type="transmembrane region" description="Helical" evidence="1">
    <location>
        <begin position="12"/>
        <end position="30"/>
    </location>
</feature>
<dbReference type="EMBL" id="JAEDAK010000005">
    <property type="protein sequence ID" value="MBH9577016.1"/>
    <property type="molecule type" value="Genomic_DNA"/>
</dbReference>
<keyword evidence="1" id="KW-1133">Transmembrane helix</keyword>
<evidence type="ECO:0000256" key="1">
    <source>
        <dbReference type="SAM" id="Phobius"/>
    </source>
</evidence>
<evidence type="ECO:0000313" key="4">
    <source>
        <dbReference type="Proteomes" id="UP000613266"/>
    </source>
</evidence>
<dbReference type="Proteomes" id="UP000613266">
    <property type="component" value="Unassembled WGS sequence"/>
</dbReference>
<feature type="transmembrane region" description="Helical" evidence="1">
    <location>
        <begin position="219"/>
        <end position="240"/>
    </location>
</feature>
<keyword evidence="1" id="KW-0472">Membrane</keyword>
<feature type="transmembrane region" description="Helical" evidence="1">
    <location>
        <begin position="188"/>
        <end position="213"/>
    </location>
</feature>
<protein>
    <submittedName>
        <fullName evidence="3">DUF3592 domain-containing protein</fullName>
    </submittedName>
</protein>
<comment type="caution">
    <text evidence="3">The sequence shown here is derived from an EMBL/GenBank/DDBJ whole genome shotgun (WGS) entry which is preliminary data.</text>
</comment>
<gene>
    <name evidence="3" type="ORF">I7X39_08870</name>
</gene>
<dbReference type="Pfam" id="PF12158">
    <property type="entry name" value="DUF3592"/>
    <property type="match status" value="1"/>
</dbReference>
<accession>A0A931J2A3</accession>
<proteinExistence type="predicted"/>
<keyword evidence="4" id="KW-1185">Reference proteome</keyword>